<feature type="domain" description="CAP-associated" evidence="1">
    <location>
        <begin position="61"/>
        <end position="201"/>
    </location>
</feature>
<evidence type="ECO:0000259" key="1">
    <source>
        <dbReference type="Pfam" id="PF14504"/>
    </source>
</evidence>
<dbReference type="Gene3D" id="3.40.33.10">
    <property type="entry name" value="CAP"/>
    <property type="match status" value="1"/>
</dbReference>
<sequence>MKRLTHFLLVLLLLIIVAYTKPIVFQSEIKDKTERPTTPVVQSHQKFVQGKLPASGMANYIGVSTQELIKQYGEPKTMHRQNDTDQWWFYGETHRDYFQVYVRNNQVESIFVLGDELGLAPFEVGQSLNEVSEISTIYSNFSFVFNNQTYVMELSEKDMNYQPLMAFDNNVFVILHMSKETGEVVGLRYLSQQMLLELQPYQLLEGNLVIRPAEQTSTPESDEQNRQQLLAIINIVRSRLNLAPLSRVQEADEVAERLLKEFIERPESYLEDSRLEDKQIAQQFDTYDHAFYLKKEELQQLFKKESLEETTGVLYSPTHDIPYMVMNWYSDLLHLLPINRSEKAFVGIDFEEDTILLLLMNHEMRKTSETLTNEKDER</sequence>
<proteinExistence type="predicted"/>
<dbReference type="AlphaFoldDB" id="A0AAF0BHL2"/>
<dbReference type="Proteomes" id="UP001179600">
    <property type="component" value="Chromosome"/>
</dbReference>
<evidence type="ECO:0000313" key="3">
    <source>
        <dbReference type="Proteomes" id="UP001179600"/>
    </source>
</evidence>
<evidence type="ECO:0000313" key="2">
    <source>
        <dbReference type="EMBL" id="WCG22580.1"/>
    </source>
</evidence>
<protein>
    <submittedName>
        <fullName evidence="2">CAP-associated domain-containing protein</fullName>
    </submittedName>
</protein>
<dbReference type="Pfam" id="PF14504">
    <property type="entry name" value="CAP_assoc_N"/>
    <property type="match status" value="1"/>
</dbReference>
<name>A0AAF0BHL2_9ENTE</name>
<dbReference type="EMBL" id="CP116507">
    <property type="protein sequence ID" value="WCG22580.1"/>
    <property type="molecule type" value="Genomic_DNA"/>
</dbReference>
<dbReference type="InterPro" id="IPR029410">
    <property type="entry name" value="CAP_assoc"/>
</dbReference>
<reference evidence="2" key="1">
    <citation type="submission" date="2023-01" db="EMBL/GenBank/DDBJ databases">
        <title>Oxazolidinone resistance genes in florfenicol resistant enterococci from beef cattle and veal calves at slaughter.</title>
        <authorList>
            <person name="Biggel M."/>
        </authorList>
    </citation>
    <scope>NUCLEOTIDE SEQUENCE</scope>
    <source>
        <strain evidence="2">K204-1</strain>
    </source>
</reference>
<dbReference type="RefSeq" id="WP_272163286.1">
    <property type="nucleotide sequence ID" value="NZ_CP116507.1"/>
</dbReference>
<dbReference type="InterPro" id="IPR035940">
    <property type="entry name" value="CAP_sf"/>
</dbReference>
<gene>
    <name evidence="2" type="ORF">PML95_09350</name>
</gene>
<organism evidence="2 3">
    <name type="scientific">Vagococcus lutrae</name>
    <dbReference type="NCBI Taxonomy" id="81947"/>
    <lineage>
        <taxon>Bacteria</taxon>
        <taxon>Bacillati</taxon>
        <taxon>Bacillota</taxon>
        <taxon>Bacilli</taxon>
        <taxon>Lactobacillales</taxon>
        <taxon>Enterococcaceae</taxon>
        <taxon>Vagococcus</taxon>
    </lineage>
</organism>
<accession>A0AAF0BHL2</accession>